<feature type="transmembrane region" description="Helical" evidence="6">
    <location>
        <begin position="388"/>
        <end position="416"/>
    </location>
</feature>
<dbReference type="RefSeq" id="XP_066072730.1">
    <property type="nucleotide sequence ID" value="XM_066216633.1"/>
</dbReference>
<gene>
    <name evidence="8" type="ORF">L201_000837</name>
</gene>
<evidence type="ECO:0000256" key="6">
    <source>
        <dbReference type="SAM" id="Phobius"/>
    </source>
</evidence>
<evidence type="ECO:0000256" key="3">
    <source>
        <dbReference type="ARBA" id="ARBA00022692"/>
    </source>
</evidence>
<proteinExistence type="predicted"/>
<dbReference type="PROSITE" id="PS50850">
    <property type="entry name" value="MFS"/>
    <property type="match status" value="1"/>
</dbReference>
<evidence type="ECO:0000256" key="1">
    <source>
        <dbReference type="ARBA" id="ARBA00004141"/>
    </source>
</evidence>
<evidence type="ECO:0000313" key="8">
    <source>
        <dbReference type="EMBL" id="WWC85967.1"/>
    </source>
</evidence>
<dbReference type="GO" id="GO:0016020">
    <property type="term" value="C:membrane"/>
    <property type="evidence" value="ECO:0007669"/>
    <property type="project" value="UniProtKB-SubCell"/>
</dbReference>
<feature type="transmembrane region" description="Helical" evidence="6">
    <location>
        <begin position="226"/>
        <end position="249"/>
    </location>
</feature>
<evidence type="ECO:0000256" key="4">
    <source>
        <dbReference type="ARBA" id="ARBA00022989"/>
    </source>
</evidence>
<evidence type="ECO:0000256" key="5">
    <source>
        <dbReference type="ARBA" id="ARBA00023136"/>
    </source>
</evidence>
<reference evidence="8 9" key="1">
    <citation type="submission" date="2024-01" db="EMBL/GenBank/DDBJ databases">
        <title>Comparative genomics of Cryptococcus and Kwoniella reveals pathogenesis evolution and contrasting modes of karyotype evolution via chromosome fusion or intercentromeric recombination.</title>
        <authorList>
            <person name="Coelho M.A."/>
            <person name="David-Palma M."/>
            <person name="Shea T."/>
            <person name="Bowers K."/>
            <person name="McGinley-Smith S."/>
            <person name="Mohammad A.W."/>
            <person name="Gnirke A."/>
            <person name="Yurkov A.M."/>
            <person name="Nowrousian M."/>
            <person name="Sun S."/>
            <person name="Cuomo C.A."/>
            <person name="Heitman J."/>
        </authorList>
    </citation>
    <scope>NUCLEOTIDE SEQUENCE [LARGE SCALE GENOMIC DNA]</scope>
    <source>
        <strain evidence="8 9">CBS 6074</strain>
    </source>
</reference>
<dbReference type="Gene3D" id="1.20.1250.20">
    <property type="entry name" value="MFS general substrate transporter like domains"/>
    <property type="match status" value="1"/>
</dbReference>
<keyword evidence="2" id="KW-0813">Transport</keyword>
<dbReference type="PANTHER" id="PTHR23511:SF3">
    <property type="entry name" value="MAJOR FACILITATOR SUPERFAMILY (MFS) PROFILE DOMAIN-CONTAINING PROTEIN"/>
    <property type="match status" value="1"/>
</dbReference>
<feature type="transmembrane region" description="Helical" evidence="6">
    <location>
        <begin position="167"/>
        <end position="184"/>
    </location>
</feature>
<evidence type="ECO:0000313" key="9">
    <source>
        <dbReference type="Proteomes" id="UP001355207"/>
    </source>
</evidence>
<feature type="transmembrane region" description="Helical" evidence="6">
    <location>
        <begin position="284"/>
        <end position="303"/>
    </location>
</feature>
<dbReference type="InterPro" id="IPR011701">
    <property type="entry name" value="MFS"/>
</dbReference>
<name>A0AAX4JKP1_9TREE</name>
<evidence type="ECO:0000259" key="7">
    <source>
        <dbReference type="PROSITE" id="PS50850"/>
    </source>
</evidence>
<feature type="transmembrane region" description="Helical" evidence="6">
    <location>
        <begin position="551"/>
        <end position="571"/>
    </location>
</feature>
<dbReference type="InterPro" id="IPR036259">
    <property type="entry name" value="MFS_trans_sf"/>
</dbReference>
<sequence length="579" mass="62266">MSSKIAANNIPNNGGAYPNDGLAVPNTAETVAPPSYPTAIGDKEKAVPIHSEVPALDGRGTLNFAEVMKGTAAKPLSTFEKKAALINAEMDKFGLGRYQWCIWCLCGFGYFLDLAWAQGVGLAASAIYQEMGVAPGKQGVIFSCANAGLAFGALFWGLAVDVIGRKWAFNLTCLITSVFGLLLAAPKYNYGAICGIYFLASIGLGGNIPIDATIALEFLPQNRRYLVALLSLWQPVGVVFASGIAYATAAKYRCATGLDSCHNVAAGAACCSVSSNMGWRYNSIVLGGVTLVIFFLRFFVFNFQESPKFLLARGREQEAIDVLHHIAKFNKAPPPTLTVAHFAEIEATSSVITNDTYGDDRGTAGNVIKRFFKNFKGLKGLFLNKVQLTVFLLLAVAYMGDYWSFNLAGSFLPLILLRNNVSSGQGTVTDTYRQYVYIYLPGILGAVLALFSIQLPLVGRKWSLVFSAICQGLAMAMYTQVKTTAGYVGLNAFEYIMQTYFNAVLYASAPELMDTAYRGSASGMLSCLGRIAGIVAPFAGEKYLASSSSGILWLGAGGIWLSALVMVFLPVEMRGRQMF</sequence>
<keyword evidence="3 6" id="KW-0812">Transmembrane</keyword>
<dbReference type="SUPFAM" id="SSF103473">
    <property type="entry name" value="MFS general substrate transporter"/>
    <property type="match status" value="1"/>
</dbReference>
<keyword evidence="9" id="KW-1185">Reference proteome</keyword>
<dbReference type="PANTHER" id="PTHR23511">
    <property type="entry name" value="SYNAPTIC VESICLE GLYCOPROTEIN 2"/>
    <property type="match status" value="1"/>
</dbReference>
<feature type="transmembrane region" description="Helical" evidence="6">
    <location>
        <begin position="436"/>
        <end position="455"/>
    </location>
</feature>
<feature type="domain" description="Major facilitator superfamily (MFS) profile" evidence="7">
    <location>
        <begin position="102"/>
        <end position="574"/>
    </location>
</feature>
<organism evidence="8 9">
    <name type="scientific">Kwoniella dendrophila CBS 6074</name>
    <dbReference type="NCBI Taxonomy" id="1295534"/>
    <lineage>
        <taxon>Eukaryota</taxon>
        <taxon>Fungi</taxon>
        <taxon>Dikarya</taxon>
        <taxon>Basidiomycota</taxon>
        <taxon>Agaricomycotina</taxon>
        <taxon>Tremellomycetes</taxon>
        <taxon>Tremellales</taxon>
        <taxon>Cryptococcaceae</taxon>
        <taxon>Kwoniella</taxon>
    </lineage>
</organism>
<dbReference type="EMBL" id="CP144098">
    <property type="protein sequence ID" value="WWC85967.1"/>
    <property type="molecule type" value="Genomic_DNA"/>
</dbReference>
<dbReference type="Proteomes" id="UP001355207">
    <property type="component" value="Chromosome 1"/>
</dbReference>
<comment type="subcellular location">
    <subcellularLocation>
        <location evidence="1">Membrane</location>
        <topology evidence="1">Multi-pass membrane protein</topology>
    </subcellularLocation>
</comment>
<keyword evidence="4 6" id="KW-1133">Transmembrane helix</keyword>
<feature type="transmembrane region" description="Helical" evidence="6">
    <location>
        <begin position="100"/>
        <end position="128"/>
    </location>
</feature>
<dbReference type="AlphaFoldDB" id="A0AAX4JKP1"/>
<dbReference type="InterPro" id="IPR020846">
    <property type="entry name" value="MFS_dom"/>
</dbReference>
<dbReference type="GeneID" id="91091509"/>
<feature type="transmembrane region" description="Helical" evidence="6">
    <location>
        <begin position="521"/>
        <end position="539"/>
    </location>
</feature>
<feature type="transmembrane region" description="Helical" evidence="6">
    <location>
        <begin position="487"/>
        <end position="509"/>
    </location>
</feature>
<dbReference type="Pfam" id="PF07690">
    <property type="entry name" value="MFS_1"/>
    <property type="match status" value="1"/>
</dbReference>
<feature type="transmembrane region" description="Helical" evidence="6">
    <location>
        <begin position="140"/>
        <end position="160"/>
    </location>
</feature>
<protein>
    <recommendedName>
        <fullName evidence="7">Major facilitator superfamily (MFS) profile domain-containing protein</fullName>
    </recommendedName>
</protein>
<feature type="transmembrane region" description="Helical" evidence="6">
    <location>
        <begin position="190"/>
        <end position="214"/>
    </location>
</feature>
<evidence type="ECO:0000256" key="2">
    <source>
        <dbReference type="ARBA" id="ARBA00022448"/>
    </source>
</evidence>
<keyword evidence="5 6" id="KW-0472">Membrane</keyword>
<dbReference type="GO" id="GO:0022857">
    <property type="term" value="F:transmembrane transporter activity"/>
    <property type="evidence" value="ECO:0007669"/>
    <property type="project" value="InterPro"/>
</dbReference>
<accession>A0AAX4JKP1</accession>